<sequence>MAKYQPPKQSGFGQAFDAVFLLVLVFLALLVPLEMELAGAAKGDWLPGQMTVETATDGTTVVSNDKGLIKRTAPDGTISFENLTWEALEQTPVMQAQWGKLGMDLETAAAAITLRYDYSFSWGGLIATLAAIAGYFIFLVWQSDREYRQVIAEKFGNGS</sequence>
<feature type="transmembrane region" description="Helical" evidence="1">
    <location>
        <begin position="120"/>
        <end position="141"/>
    </location>
</feature>
<dbReference type="RefSeq" id="WP_320502357.1">
    <property type="nucleotide sequence ID" value="NZ_JAXCLX010000003.1"/>
</dbReference>
<keyword evidence="1" id="KW-1133">Transmembrane helix</keyword>
<keyword evidence="3" id="KW-1185">Reference proteome</keyword>
<evidence type="ECO:0008006" key="4">
    <source>
        <dbReference type="Google" id="ProtNLM"/>
    </source>
</evidence>
<accession>A0ABU5E4T7</accession>
<evidence type="ECO:0000256" key="1">
    <source>
        <dbReference type="SAM" id="Phobius"/>
    </source>
</evidence>
<reference evidence="2 3" key="1">
    <citation type="journal article" date="2013" name="Antonie Van Leeuwenhoek">
        <title>Dongia rigui sp. nov., isolated from freshwater of a large wetland in Korea.</title>
        <authorList>
            <person name="Baik K.S."/>
            <person name="Hwang Y.M."/>
            <person name="Choi J.S."/>
            <person name="Kwon J."/>
            <person name="Seong C.N."/>
        </authorList>
    </citation>
    <scope>NUCLEOTIDE SEQUENCE [LARGE SCALE GENOMIC DNA]</scope>
    <source>
        <strain evidence="2 3">04SU4-P</strain>
    </source>
</reference>
<evidence type="ECO:0000313" key="2">
    <source>
        <dbReference type="EMBL" id="MDY0873886.1"/>
    </source>
</evidence>
<name>A0ABU5E4T7_9PROT</name>
<keyword evidence="1" id="KW-0472">Membrane</keyword>
<evidence type="ECO:0000313" key="3">
    <source>
        <dbReference type="Proteomes" id="UP001271769"/>
    </source>
</evidence>
<proteinExistence type="predicted"/>
<feature type="transmembrane region" description="Helical" evidence="1">
    <location>
        <begin position="12"/>
        <end position="33"/>
    </location>
</feature>
<comment type="caution">
    <text evidence="2">The sequence shown here is derived from an EMBL/GenBank/DDBJ whole genome shotgun (WGS) entry which is preliminary data.</text>
</comment>
<dbReference type="Proteomes" id="UP001271769">
    <property type="component" value="Unassembled WGS sequence"/>
</dbReference>
<protein>
    <recommendedName>
        <fullName evidence="4">Biopolymer transporter ExbD</fullName>
    </recommendedName>
</protein>
<keyword evidence="1" id="KW-0812">Transmembrane</keyword>
<gene>
    <name evidence="2" type="ORF">SMD31_18240</name>
</gene>
<dbReference type="EMBL" id="JAXCLX010000003">
    <property type="protein sequence ID" value="MDY0873886.1"/>
    <property type="molecule type" value="Genomic_DNA"/>
</dbReference>
<organism evidence="2 3">
    <name type="scientific">Dongia rigui</name>
    <dbReference type="NCBI Taxonomy" id="940149"/>
    <lineage>
        <taxon>Bacteria</taxon>
        <taxon>Pseudomonadati</taxon>
        <taxon>Pseudomonadota</taxon>
        <taxon>Alphaproteobacteria</taxon>
        <taxon>Rhodospirillales</taxon>
        <taxon>Dongiaceae</taxon>
        <taxon>Dongia</taxon>
    </lineage>
</organism>